<accession>A0ABW4Q4P2</accession>
<reference evidence="4" key="1">
    <citation type="journal article" date="2019" name="Int. J. Syst. Evol. Microbiol.">
        <title>The Global Catalogue of Microorganisms (GCM) 10K type strain sequencing project: providing services to taxonomists for standard genome sequencing and annotation.</title>
        <authorList>
            <consortium name="The Broad Institute Genomics Platform"/>
            <consortium name="The Broad Institute Genome Sequencing Center for Infectious Disease"/>
            <person name="Wu L."/>
            <person name="Ma J."/>
        </authorList>
    </citation>
    <scope>NUCLEOTIDE SEQUENCE [LARGE SCALE GENOMIC DNA]</scope>
    <source>
        <strain evidence="4">JCM 11496</strain>
    </source>
</reference>
<dbReference type="Gene3D" id="3.40.50.620">
    <property type="entry name" value="HUPs"/>
    <property type="match status" value="2"/>
</dbReference>
<proteinExistence type="inferred from homology"/>
<organism evidence="3 4">
    <name type="scientific">Arthrobacter flavus</name>
    <dbReference type="NCBI Taxonomy" id="95172"/>
    <lineage>
        <taxon>Bacteria</taxon>
        <taxon>Bacillati</taxon>
        <taxon>Actinomycetota</taxon>
        <taxon>Actinomycetes</taxon>
        <taxon>Micrococcales</taxon>
        <taxon>Micrococcaceae</taxon>
        <taxon>Arthrobacter</taxon>
    </lineage>
</organism>
<gene>
    <name evidence="3" type="ORF">ACFSFX_01260</name>
</gene>
<comment type="caution">
    <text evidence="3">The sequence shown here is derived from an EMBL/GenBank/DDBJ whole genome shotgun (WGS) entry which is preliminary data.</text>
</comment>
<dbReference type="EMBL" id="JBHUGA010000003">
    <property type="protein sequence ID" value="MFD1845223.1"/>
    <property type="molecule type" value="Genomic_DNA"/>
</dbReference>
<evidence type="ECO:0000313" key="4">
    <source>
        <dbReference type="Proteomes" id="UP001597307"/>
    </source>
</evidence>
<dbReference type="RefSeq" id="WP_343877254.1">
    <property type="nucleotide sequence ID" value="NZ_BAAAIJ010000003.1"/>
</dbReference>
<dbReference type="CDD" id="cd00293">
    <property type="entry name" value="USP-like"/>
    <property type="match status" value="2"/>
</dbReference>
<feature type="domain" description="UspA" evidence="2">
    <location>
        <begin position="153"/>
        <end position="295"/>
    </location>
</feature>
<dbReference type="Proteomes" id="UP001597307">
    <property type="component" value="Unassembled WGS sequence"/>
</dbReference>
<evidence type="ECO:0000259" key="2">
    <source>
        <dbReference type="Pfam" id="PF00582"/>
    </source>
</evidence>
<dbReference type="InterPro" id="IPR006015">
    <property type="entry name" value="Universal_stress_UspA"/>
</dbReference>
<dbReference type="Pfam" id="PF00582">
    <property type="entry name" value="Usp"/>
    <property type="match status" value="2"/>
</dbReference>
<dbReference type="PRINTS" id="PR01438">
    <property type="entry name" value="UNVRSLSTRESS"/>
</dbReference>
<dbReference type="PANTHER" id="PTHR46268:SF6">
    <property type="entry name" value="UNIVERSAL STRESS PROTEIN UP12"/>
    <property type="match status" value="1"/>
</dbReference>
<name>A0ABW4Q4P2_9MICC</name>
<evidence type="ECO:0000256" key="1">
    <source>
        <dbReference type="ARBA" id="ARBA00008791"/>
    </source>
</evidence>
<feature type="domain" description="UspA" evidence="2">
    <location>
        <begin position="5"/>
        <end position="146"/>
    </location>
</feature>
<protein>
    <submittedName>
        <fullName evidence="3">Universal stress protein</fullName>
    </submittedName>
</protein>
<dbReference type="SUPFAM" id="SSF52402">
    <property type="entry name" value="Adenine nucleotide alpha hydrolases-like"/>
    <property type="match status" value="2"/>
</dbReference>
<dbReference type="PANTHER" id="PTHR46268">
    <property type="entry name" value="STRESS RESPONSE PROTEIN NHAX"/>
    <property type="match status" value="1"/>
</dbReference>
<sequence>MNALRRVLAGIDFSARADRVAHRAALISKETGAGLDLFHAVNLSSLHSFRQLVPRILEGLEQRAVNTQREQLAILSRELDERHKIVAGVSVATGDAFTQIEIRADEVSADLVILGSHGISAWPFPIVGSTVARMAAASRHSVLVVKEKPSGPYRNLLLPVDFSAQSGLALSAASAVAPEGNLILMHAYGVPFEGKLRASRDLDAILEPFLATAQREAYQKMRKLLDTARVAGQVSELVVVHGEALPQILELEKTRRCDLIIIGRRGTVPLLEQVFLGSVAKQVLALSRADVLIVR</sequence>
<comment type="similarity">
    <text evidence="1">Belongs to the universal stress protein A family.</text>
</comment>
<keyword evidence="4" id="KW-1185">Reference proteome</keyword>
<dbReference type="InterPro" id="IPR006016">
    <property type="entry name" value="UspA"/>
</dbReference>
<dbReference type="InterPro" id="IPR014729">
    <property type="entry name" value="Rossmann-like_a/b/a_fold"/>
</dbReference>
<evidence type="ECO:0000313" key="3">
    <source>
        <dbReference type="EMBL" id="MFD1845223.1"/>
    </source>
</evidence>